<evidence type="ECO:0000313" key="2">
    <source>
        <dbReference type="EMBL" id="KAK3924929.1"/>
    </source>
</evidence>
<feature type="compositionally biased region" description="Basic and acidic residues" evidence="1">
    <location>
        <begin position="65"/>
        <end position="83"/>
    </location>
</feature>
<name>A0AAE1HPD4_9NEOP</name>
<dbReference type="Proteomes" id="UP001219518">
    <property type="component" value="Unassembled WGS sequence"/>
</dbReference>
<evidence type="ECO:0000313" key="3">
    <source>
        <dbReference type="Proteomes" id="UP001219518"/>
    </source>
</evidence>
<evidence type="ECO:0000256" key="1">
    <source>
        <dbReference type="SAM" id="MobiDB-lite"/>
    </source>
</evidence>
<protein>
    <submittedName>
        <fullName evidence="2">Meiosis-specific nuclear structural protein 1</fullName>
    </submittedName>
</protein>
<reference evidence="2" key="2">
    <citation type="journal article" date="2023" name="BMC Genomics">
        <title>Pest status, molecular evolution, and epigenetic factors derived from the genome assembly of Frankliniella fusca, a thysanopteran phytovirus vector.</title>
        <authorList>
            <person name="Catto M.A."/>
            <person name="Labadie P.E."/>
            <person name="Jacobson A.L."/>
            <person name="Kennedy G.G."/>
            <person name="Srinivasan R."/>
            <person name="Hunt B.G."/>
        </authorList>
    </citation>
    <scope>NUCLEOTIDE SEQUENCE</scope>
    <source>
        <strain evidence="2">PL_HMW_Pooled</strain>
    </source>
</reference>
<feature type="region of interest" description="Disordered" evidence="1">
    <location>
        <begin position="65"/>
        <end position="93"/>
    </location>
</feature>
<accession>A0AAE1HPD4</accession>
<keyword evidence="3" id="KW-1185">Reference proteome</keyword>
<proteinExistence type="predicted"/>
<dbReference type="EMBL" id="JAHWGI010001208">
    <property type="protein sequence ID" value="KAK3924929.1"/>
    <property type="molecule type" value="Genomic_DNA"/>
</dbReference>
<gene>
    <name evidence="2" type="ORF">KUF71_013202</name>
</gene>
<sequence length="271" mass="30433">MSETETTTKPPSSRYSLISLLRSLHKASGKDVQVSDSNECLNKNSNAIEGQCSEPINEGKCCCGTEDKEKNSNRTSEEGDRNNPENVAESPIREVDSSSLLGLEPIWGKYAIEEYIEKDGKYYRTWSQEDAIQSSADPVNMTPLEMSRLKPENLKNQSISEESENLSDSPQDIEKWYKRERLSHQKLLHEMGIPNITDDMEVLSISTADHDYQEDDGIIDTAKSVPKEQPFNYDISVDIALTVICGVDIMVIGKEASQRICLQFNSSSLRI</sequence>
<reference evidence="2" key="1">
    <citation type="submission" date="2021-07" db="EMBL/GenBank/DDBJ databases">
        <authorList>
            <person name="Catto M.A."/>
            <person name="Jacobson A."/>
            <person name="Kennedy G."/>
            <person name="Labadie P."/>
            <person name="Hunt B.G."/>
            <person name="Srinivasan R."/>
        </authorList>
    </citation>
    <scope>NUCLEOTIDE SEQUENCE</scope>
    <source>
        <strain evidence="2">PL_HMW_Pooled</strain>
        <tissue evidence="2">Head</tissue>
    </source>
</reference>
<dbReference type="AlphaFoldDB" id="A0AAE1HPD4"/>
<comment type="caution">
    <text evidence="2">The sequence shown here is derived from an EMBL/GenBank/DDBJ whole genome shotgun (WGS) entry which is preliminary data.</text>
</comment>
<organism evidence="2 3">
    <name type="scientific">Frankliniella fusca</name>
    <dbReference type="NCBI Taxonomy" id="407009"/>
    <lineage>
        <taxon>Eukaryota</taxon>
        <taxon>Metazoa</taxon>
        <taxon>Ecdysozoa</taxon>
        <taxon>Arthropoda</taxon>
        <taxon>Hexapoda</taxon>
        <taxon>Insecta</taxon>
        <taxon>Pterygota</taxon>
        <taxon>Neoptera</taxon>
        <taxon>Paraneoptera</taxon>
        <taxon>Thysanoptera</taxon>
        <taxon>Terebrantia</taxon>
        <taxon>Thripoidea</taxon>
        <taxon>Thripidae</taxon>
        <taxon>Frankliniella</taxon>
    </lineage>
</organism>